<gene>
    <name evidence="3" type="ORF">L873DRAFT_1472591</name>
</gene>
<evidence type="ECO:0000256" key="1">
    <source>
        <dbReference type="SAM" id="MobiDB-lite"/>
    </source>
</evidence>
<dbReference type="Proteomes" id="UP000276215">
    <property type="component" value="Unassembled WGS sequence"/>
</dbReference>
<evidence type="ECO:0000256" key="2">
    <source>
        <dbReference type="SAM" id="Phobius"/>
    </source>
</evidence>
<keyword evidence="2" id="KW-0472">Membrane</keyword>
<reference evidence="3 4" key="1">
    <citation type="journal article" date="2018" name="Nat. Ecol. Evol.">
        <title>Pezizomycetes genomes reveal the molecular basis of ectomycorrhizal truffle lifestyle.</title>
        <authorList>
            <person name="Murat C."/>
            <person name="Payen T."/>
            <person name="Noel B."/>
            <person name="Kuo A."/>
            <person name="Morin E."/>
            <person name="Chen J."/>
            <person name="Kohler A."/>
            <person name="Krizsan K."/>
            <person name="Balestrini R."/>
            <person name="Da Silva C."/>
            <person name="Montanini B."/>
            <person name="Hainaut M."/>
            <person name="Levati E."/>
            <person name="Barry K.W."/>
            <person name="Belfiori B."/>
            <person name="Cichocki N."/>
            <person name="Clum A."/>
            <person name="Dockter R.B."/>
            <person name="Fauchery L."/>
            <person name="Guy J."/>
            <person name="Iotti M."/>
            <person name="Le Tacon F."/>
            <person name="Lindquist E.A."/>
            <person name="Lipzen A."/>
            <person name="Malagnac F."/>
            <person name="Mello A."/>
            <person name="Molinier V."/>
            <person name="Miyauchi S."/>
            <person name="Poulain J."/>
            <person name="Riccioni C."/>
            <person name="Rubini A."/>
            <person name="Sitrit Y."/>
            <person name="Splivallo R."/>
            <person name="Traeger S."/>
            <person name="Wang M."/>
            <person name="Zifcakova L."/>
            <person name="Wipf D."/>
            <person name="Zambonelli A."/>
            <person name="Paolocci F."/>
            <person name="Nowrousian M."/>
            <person name="Ottonello S."/>
            <person name="Baldrian P."/>
            <person name="Spatafora J.W."/>
            <person name="Henrissat B."/>
            <person name="Nagy L.G."/>
            <person name="Aury J.M."/>
            <person name="Wincker P."/>
            <person name="Grigoriev I.V."/>
            <person name="Bonfante P."/>
            <person name="Martin F.M."/>
        </authorList>
    </citation>
    <scope>NUCLEOTIDE SEQUENCE [LARGE SCALE GENOMIC DNA]</scope>
    <source>
        <strain evidence="3 4">120613-1</strain>
    </source>
</reference>
<feature type="region of interest" description="Disordered" evidence="1">
    <location>
        <begin position="72"/>
        <end position="155"/>
    </location>
</feature>
<sequence length="284" mass="32453">MNSPISSLTLETIARTIDEFSFIFTGLPLRLPPSVKQQHYRTMNDNHHLPTDLSNVYPSLSPQRDYFFQSFERKDKPPPLPPQHHHLREGRPEAAESATPPHIHYNSDRCAISAESCRSSSESGTPSSSPTDTESESESESEGYLPPPYTDIPTPAELEMMNHHHHAHQPTSKKRYQLPKDYTKLPHFHPPRFSRRLRNLVAERRRPMRLHLVPVVRKPVHDEEKGKVAESYWVITSPDAEAGQVKPRRSWTAMNKRILLLVIFAALLGGVIMLVLAMTLGWTR</sequence>
<evidence type="ECO:0000313" key="3">
    <source>
        <dbReference type="EMBL" id="RPA94125.1"/>
    </source>
</evidence>
<feature type="compositionally biased region" description="Low complexity" evidence="1">
    <location>
        <begin position="113"/>
        <end position="132"/>
    </location>
</feature>
<organism evidence="3 4">
    <name type="scientific">Choiromyces venosus 120613-1</name>
    <dbReference type="NCBI Taxonomy" id="1336337"/>
    <lineage>
        <taxon>Eukaryota</taxon>
        <taxon>Fungi</taxon>
        <taxon>Dikarya</taxon>
        <taxon>Ascomycota</taxon>
        <taxon>Pezizomycotina</taxon>
        <taxon>Pezizomycetes</taxon>
        <taxon>Pezizales</taxon>
        <taxon>Tuberaceae</taxon>
        <taxon>Choiromyces</taxon>
    </lineage>
</organism>
<name>A0A3N4J7H1_9PEZI</name>
<keyword evidence="4" id="KW-1185">Reference proteome</keyword>
<dbReference type="OrthoDB" id="5323222at2759"/>
<evidence type="ECO:0000313" key="4">
    <source>
        <dbReference type="Proteomes" id="UP000276215"/>
    </source>
</evidence>
<dbReference type="EMBL" id="ML120442">
    <property type="protein sequence ID" value="RPA94125.1"/>
    <property type="molecule type" value="Genomic_DNA"/>
</dbReference>
<accession>A0A3N4J7H1</accession>
<dbReference type="AlphaFoldDB" id="A0A3N4J7H1"/>
<feature type="transmembrane region" description="Helical" evidence="2">
    <location>
        <begin position="258"/>
        <end position="282"/>
    </location>
</feature>
<protein>
    <submittedName>
        <fullName evidence="3">Uncharacterized protein</fullName>
    </submittedName>
</protein>
<keyword evidence="2" id="KW-1133">Transmembrane helix</keyword>
<keyword evidence="2" id="KW-0812">Transmembrane</keyword>
<proteinExistence type="predicted"/>